<dbReference type="AlphaFoldDB" id="A0A3B4H9R3"/>
<dbReference type="SUPFAM" id="SSF48431">
    <property type="entry name" value="Lipovitellin-phosvitin complex, superhelical domain"/>
    <property type="match status" value="1"/>
</dbReference>
<dbReference type="Gene3D" id="2.20.90.10">
    <property type="entry name" value="Vitellinogen, beta-sheet shell domain"/>
    <property type="match status" value="1"/>
</dbReference>
<dbReference type="InterPro" id="IPR037088">
    <property type="entry name" value="Vitellinogen_b-sht_shell_sf"/>
</dbReference>
<evidence type="ECO:0000256" key="6">
    <source>
        <dbReference type="PROSITE-ProRule" id="PRU00557"/>
    </source>
</evidence>
<keyword evidence="4 6" id="KW-1015">Disulfide bond</keyword>
<dbReference type="GO" id="GO:0071391">
    <property type="term" value="P:cellular response to estrogen stimulus"/>
    <property type="evidence" value="ECO:0007669"/>
    <property type="project" value="TreeGrafter"/>
</dbReference>
<dbReference type="Gene3D" id="2.20.50.20">
    <property type="entry name" value="Lipovitellin. Chain A, domain 3"/>
    <property type="match status" value="2"/>
</dbReference>
<evidence type="ECO:0000256" key="7">
    <source>
        <dbReference type="SAM" id="SignalP"/>
    </source>
</evidence>
<feature type="domain" description="Vitellogenin" evidence="8">
    <location>
        <begin position="24"/>
        <end position="661"/>
    </location>
</feature>
<dbReference type="SUPFAM" id="SSF56968">
    <property type="entry name" value="Lipovitellin-phosvitin complex, beta-sheet shell regions"/>
    <property type="match status" value="3"/>
</dbReference>
<name>A0A3B4H9R3_9CICH</name>
<dbReference type="Pfam" id="PF01347">
    <property type="entry name" value="Vitellogenin_N"/>
    <property type="match status" value="1"/>
</dbReference>
<reference evidence="9" key="1">
    <citation type="submission" date="2023-09" db="UniProtKB">
        <authorList>
            <consortium name="Ensembl"/>
        </authorList>
    </citation>
    <scope>IDENTIFICATION</scope>
</reference>
<dbReference type="InterPro" id="IPR015816">
    <property type="entry name" value="Vitellinogen_b-sht_N"/>
</dbReference>
<dbReference type="PANTHER" id="PTHR23345:SF29">
    <property type="entry name" value="VITELLOGENIN 3, PHOSVITINLESS"/>
    <property type="match status" value="1"/>
</dbReference>
<dbReference type="InterPro" id="IPR015817">
    <property type="entry name" value="Vitellinogen_open_b-sht_sub1"/>
</dbReference>
<dbReference type="Gene3D" id="2.30.230.10">
    <property type="entry name" value="Lipovitellin, beta-sheet shell regions, chain A"/>
    <property type="match status" value="1"/>
</dbReference>
<accession>A0A3B4H9R3</accession>
<dbReference type="GO" id="GO:0005319">
    <property type="term" value="F:lipid transporter activity"/>
    <property type="evidence" value="ECO:0007669"/>
    <property type="project" value="InterPro"/>
</dbReference>
<dbReference type="GO" id="GO:0032355">
    <property type="term" value="P:response to estradiol"/>
    <property type="evidence" value="ECO:0007669"/>
    <property type="project" value="TreeGrafter"/>
</dbReference>
<evidence type="ECO:0000256" key="5">
    <source>
        <dbReference type="ARBA" id="ARBA00023180"/>
    </source>
</evidence>
<evidence type="ECO:0000256" key="1">
    <source>
        <dbReference type="ARBA" id="ARBA00022553"/>
    </source>
</evidence>
<dbReference type="PANTHER" id="PTHR23345">
    <property type="entry name" value="VITELLOGENIN-RELATED"/>
    <property type="match status" value="1"/>
</dbReference>
<dbReference type="PROSITE" id="PS51211">
    <property type="entry name" value="VITELLOGENIN"/>
    <property type="match status" value="1"/>
</dbReference>
<dbReference type="SMART" id="SM00638">
    <property type="entry name" value="LPD_N"/>
    <property type="match status" value="1"/>
</dbReference>
<evidence type="ECO:0000256" key="4">
    <source>
        <dbReference type="ARBA" id="ARBA00023157"/>
    </source>
</evidence>
<proteinExistence type="predicted"/>
<evidence type="ECO:0000259" key="8">
    <source>
        <dbReference type="PROSITE" id="PS51211"/>
    </source>
</evidence>
<dbReference type="Ensembl" id="ENSPNYT00000031009.1">
    <property type="protein sequence ID" value="ENSPNYP00000030273.1"/>
    <property type="gene ID" value="ENSPNYG00000022359.1"/>
</dbReference>
<dbReference type="InterPro" id="IPR015255">
    <property type="entry name" value="Vitellinogen_open_b-sht"/>
</dbReference>
<organism evidence="9">
    <name type="scientific">Pundamilia nyererei</name>
    <dbReference type="NCBI Taxonomy" id="303518"/>
    <lineage>
        <taxon>Eukaryota</taxon>
        <taxon>Metazoa</taxon>
        <taxon>Chordata</taxon>
        <taxon>Craniata</taxon>
        <taxon>Vertebrata</taxon>
        <taxon>Euteleostomi</taxon>
        <taxon>Actinopterygii</taxon>
        <taxon>Neopterygii</taxon>
        <taxon>Teleostei</taxon>
        <taxon>Neoteleostei</taxon>
        <taxon>Acanthomorphata</taxon>
        <taxon>Ovalentaria</taxon>
        <taxon>Cichlomorphae</taxon>
        <taxon>Cichliformes</taxon>
        <taxon>Cichlidae</taxon>
        <taxon>African cichlids</taxon>
        <taxon>Pseudocrenilabrinae</taxon>
        <taxon>Haplochromini</taxon>
        <taxon>Pundamilia</taxon>
    </lineage>
</organism>
<dbReference type="Pfam" id="PF09175">
    <property type="entry name" value="Vit_b-sht_shell"/>
    <property type="match status" value="1"/>
</dbReference>
<keyword evidence="2 7" id="KW-0732">Signal</keyword>
<dbReference type="Pfam" id="PF09172">
    <property type="entry name" value="Vit_open_b-sht"/>
    <property type="match status" value="1"/>
</dbReference>
<dbReference type="InterPro" id="IPR015258">
    <property type="entry name" value="Vitellinogen_b-sht_shell"/>
</dbReference>
<dbReference type="InterPro" id="IPR050733">
    <property type="entry name" value="Vitellogenin/Apolipophorin"/>
</dbReference>
<keyword evidence="3" id="KW-0758">Storage protein</keyword>
<dbReference type="GO" id="GO:0045735">
    <property type="term" value="F:nutrient reservoir activity"/>
    <property type="evidence" value="ECO:0007669"/>
    <property type="project" value="UniProtKB-KW"/>
</dbReference>
<keyword evidence="5" id="KW-0325">Glycoprotein</keyword>
<dbReference type="GeneTree" id="ENSGT00530000064273"/>
<dbReference type="Gene3D" id="1.25.10.20">
    <property type="entry name" value="Vitellinogen, superhelical"/>
    <property type="match status" value="1"/>
</dbReference>
<protein>
    <submittedName>
        <fullName evidence="9">Vitellogenin-like</fullName>
    </submittedName>
</protein>
<dbReference type="Gene3D" id="2.20.80.10">
    <property type="entry name" value="Lipovitellin-phosvitin complex, chain A, domain 4"/>
    <property type="match status" value="1"/>
</dbReference>
<evidence type="ECO:0000313" key="9">
    <source>
        <dbReference type="Ensembl" id="ENSPNYP00000030273.1"/>
    </source>
</evidence>
<comment type="caution">
    <text evidence="6">Lacks conserved residue(s) required for the propagation of feature annotation.</text>
</comment>
<keyword evidence="1" id="KW-0597">Phosphoprotein</keyword>
<feature type="disulfide bond" evidence="6">
    <location>
        <begin position="162"/>
        <end position="188"/>
    </location>
</feature>
<feature type="signal peptide" evidence="7">
    <location>
        <begin position="1"/>
        <end position="17"/>
    </location>
</feature>
<dbReference type="SMART" id="SM01169">
    <property type="entry name" value="DUF1943"/>
    <property type="match status" value="1"/>
</dbReference>
<evidence type="ECO:0000256" key="3">
    <source>
        <dbReference type="ARBA" id="ARBA00022761"/>
    </source>
</evidence>
<feature type="chain" id="PRO_5017425435" evidence="7">
    <location>
        <begin position="18"/>
        <end position="1236"/>
    </location>
</feature>
<evidence type="ECO:0000256" key="2">
    <source>
        <dbReference type="ARBA" id="ARBA00022729"/>
    </source>
</evidence>
<dbReference type="SMART" id="SM01170">
    <property type="entry name" value="DUF1944"/>
    <property type="match status" value="1"/>
</dbReference>
<dbReference type="InterPro" id="IPR015819">
    <property type="entry name" value="Lipid_transp_b-sht_shell"/>
</dbReference>
<sequence length="1236" mass="138438">VIMLTLCLTFLLLACQAVRYDLTLNHRKTYEYKYEGEVKFGSGKPNRAESGVRIQCNIKISGESPQVFILQVSDVTFAELNGITGKSDFSQCPKLSQRIAAQLAKPFKFEHINGHVRQIQAAPDVTETTVNIVRGMLSFFHATVKTSPTVYELEEVGIHGMCQNNYATEINKQTNNMNITQVVDIDHCRIKAAVQNGMAFAVLDKETKQRGESMFSTVQYLYTIQPTEEGGMVKSAYALEQQHFSPFNVKRGSFRMEAKKEMVLIRVSEGGKPANVGQLQNRGDIVHNLVNSNANIPLVMQDLAEPKAKAIRMIKQLAEDHKNQIKKETTEDTLKVYQLLRMLQDRDLDEMWVELARNNEHRRFFLDMVAEINDDRVLKFLQKRFQAKDVSANEAVQTLLIAMNHLQPRAELVEKAKEIMNMEFIKSNPHLWTAAMFSFGSLVYKYCAYHSPCPQAAVQPLLNLANEGLRNHNETKMFIALRALGNAGHPGSIKTITNFLPGVAANPVDVSCRLQSAAMQALRLTARRDPHNVQEIALKVFLQKSCAPETNMMAIMVMFNTKPSAALVSTLTAHLEREKDIHLASFAYSYLENIARSKTPDNHYLSIYCSLAVKSLAAKFGRLSYNSRSFRMDMFDDDLLMGTSASLNMLGGPTSILPTEIISQQKYFAIGRIMRLMEFGIRSETLKQLIGPSIPGFKGDFSFSDFQAIYNALKNWESLPNDKPIISAYSRLSGQEFFFVNIQKDLLEYIKAAVSPSAPKGTPVWAAIEQLQKGLSWHWTKPLLNIEARLLQATTLGLPVEIAKYYQTVTGITINAKAAINPPQVQHLGDLMNADISLESEGVVGFTKDFWIFHGINTELFQCGSEMKSKAPVELPLKLSAKINVGKRVLELDIPACKNEFELISFSSNLYAVSRNIGDPESPKRTPMIPDEFNSQQQPTPNNWWRKANMCAKSSMYGVGVCVDYDIRRQYFNNEYPLYSIMGFTHAAIRVVPAEATKPVEKIHLEVQCKPASHPLTIRHVYETMRRIAQQSNSASNERETRNSQEIMMDATAPQPVVSIKAIAMSGNQNLEGFDVTLYNPSEGDTLKAQMIVSHIGDAANWKMCVDASAQSPAMISWGAQCKPYKISVMTAAAQSPAPRQTLEAKVEWANVPEEMVNYCSRMERYIPGMALLSGFNQTFESNANQEVSASIVCASSDSIDVTIKLPKYTVFRQAVPLPFSSASFRVENTERNEQA</sequence>
<dbReference type="InterPro" id="IPR011030">
    <property type="entry name" value="Lipovitellin_superhlx_dom"/>
</dbReference>
<dbReference type="InterPro" id="IPR001747">
    <property type="entry name" value="Vitellogenin_N"/>
</dbReference>